<dbReference type="InterPro" id="IPR032675">
    <property type="entry name" value="LRR_dom_sf"/>
</dbReference>
<feature type="domain" description="FBD" evidence="1">
    <location>
        <begin position="219"/>
        <end position="296"/>
    </location>
</feature>
<proteinExistence type="predicted"/>
<dbReference type="SUPFAM" id="SSF52047">
    <property type="entry name" value="RNI-like"/>
    <property type="match status" value="1"/>
</dbReference>
<evidence type="ECO:0000313" key="3">
    <source>
        <dbReference type="Proteomes" id="UP000836841"/>
    </source>
</evidence>
<sequence>MDFVDRVLAISPVHKVSLKCRTGVDSDRLDFWIGNVLARGASDLDLRIVFGDRYWPSPRGFESRKLVKLNLDYLLYSDFVAEDYPLVNFQNLSEARIYLKITDDQVERARFPNLDDDEYDDAVRLGSMPKLMSGLRNVETLYLNSTTLEVLSLCCESMPVFNNLKFLAFWSGESQWQAVPVLLKKCPRLETLSISGLLHHVTDACGDVCDCIPREDKGRSLTSCPVKRIEIECFIGTMREITMINHFLDYFPCLMEIVIAVEEYSPTQLHVPEIADLKAQMLKLYNKSVRCNVKIMVCESLLRKLTAQTLTHHDFLAFGF</sequence>
<dbReference type="PANTHER" id="PTHR31293:SF16">
    <property type="entry name" value="RNI-LIKE SUPERFAMILY PROTEIN"/>
    <property type="match status" value="1"/>
</dbReference>
<gene>
    <name evidence="2" type="ORF">TAV2_LOCUS16627</name>
</gene>
<dbReference type="EMBL" id="OU466861">
    <property type="protein sequence ID" value="CAH2063609.1"/>
    <property type="molecule type" value="Genomic_DNA"/>
</dbReference>
<protein>
    <recommendedName>
        <fullName evidence="1">FBD domain-containing protein</fullName>
    </recommendedName>
</protein>
<keyword evidence="3" id="KW-1185">Reference proteome</keyword>
<dbReference type="Gene3D" id="3.80.10.10">
    <property type="entry name" value="Ribonuclease Inhibitor"/>
    <property type="match status" value="1"/>
</dbReference>
<accession>A0AAU9SCQ1</accession>
<dbReference type="InterPro" id="IPR006566">
    <property type="entry name" value="FBD"/>
</dbReference>
<dbReference type="InterPro" id="IPR055294">
    <property type="entry name" value="FBL60-like"/>
</dbReference>
<dbReference type="AlphaFoldDB" id="A0AAU9SCQ1"/>
<dbReference type="Proteomes" id="UP000836841">
    <property type="component" value="Chromosome 5"/>
</dbReference>
<evidence type="ECO:0000313" key="2">
    <source>
        <dbReference type="EMBL" id="CAH2063609.1"/>
    </source>
</evidence>
<dbReference type="SMART" id="SM00579">
    <property type="entry name" value="FBD"/>
    <property type="match status" value="1"/>
</dbReference>
<evidence type="ECO:0000259" key="1">
    <source>
        <dbReference type="SMART" id="SM00579"/>
    </source>
</evidence>
<name>A0AAU9SCQ1_THLAR</name>
<reference evidence="2 3" key="1">
    <citation type="submission" date="2022-03" db="EMBL/GenBank/DDBJ databases">
        <authorList>
            <person name="Nunn A."/>
            <person name="Chopra R."/>
            <person name="Nunn A."/>
            <person name="Contreras Garrido A."/>
        </authorList>
    </citation>
    <scope>NUCLEOTIDE SEQUENCE [LARGE SCALE GENOMIC DNA]</scope>
</reference>
<dbReference type="PANTHER" id="PTHR31293">
    <property type="entry name" value="RNI-LIKE SUPERFAMILY PROTEIN"/>
    <property type="match status" value="1"/>
</dbReference>
<organism evidence="2 3">
    <name type="scientific">Thlaspi arvense</name>
    <name type="common">Field penny-cress</name>
    <dbReference type="NCBI Taxonomy" id="13288"/>
    <lineage>
        <taxon>Eukaryota</taxon>
        <taxon>Viridiplantae</taxon>
        <taxon>Streptophyta</taxon>
        <taxon>Embryophyta</taxon>
        <taxon>Tracheophyta</taxon>
        <taxon>Spermatophyta</taxon>
        <taxon>Magnoliopsida</taxon>
        <taxon>eudicotyledons</taxon>
        <taxon>Gunneridae</taxon>
        <taxon>Pentapetalae</taxon>
        <taxon>rosids</taxon>
        <taxon>malvids</taxon>
        <taxon>Brassicales</taxon>
        <taxon>Brassicaceae</taxon>
        <taxon>Thlaspideae</taxon>
        <taxon>Thlaspi</taxon>
    </lineage>
</organism>